<feature type="chain" id="PRO_5046794132" evidence="1">
    <location>
        <begin position="26"/>
        <end position="255"/>
    </location>
</feature>
<evidence type="ECO:0000256" key="1">
    <source>
        <dbReference type="SAM" id="SignalP"/>
    </source>
</evidence>
<sequence length="255" mass="27128">MGLSKYATLIGLLLAANPLTTGAEAQGNSSKAPPTAITAKGLNWYAVLLAGSDEHPVFDRFVTDFQKTLKDGGVSATAYKAEGAPVEGQPGGSFNPRNLLAKAPSGEQSACLLYVTSHGNPEGFVEYVKDPRNLGILTAGDLAVMADQVCGERPAAIVISACFGASMVTQSLRKPNRVILAAARPDRSSFGCSFEETYNYFDGCILQNWSDSATWTVLFDRAKECISRREGPRRDASEPQIFVGSAAKNLPVPHP</sequence>
<protein>
    <submittedName>
        <fullName evidence="2">C13 family peptidase</fullName>
    </submittedName>
</protein>
<organism evidence="2 3">
    <name type="scientific">Lacibacterium aquatile</name>
    <dbReference type="NCBI Taxonomy" id="1168082"/>
    <lineage>
        <taxon>Bacteria</taxon>
        <taxon>Pseudomonadati</taxon>
        <taxon>Pseudomonadota</taxon>
        <taxon>Alphaproteobacteria</taxon>
        <taxon>Rhodospirillales</taxon>
        <taxon>Rhodospirillaceae</taxon>
    </lineage>
</organism>
<keyword evidence="1" id="KW-0732">Signal</keyword>
<dbReference type="EMBL" id="JBHUIP010000012">
    <property type="protein sequence ID" value="MFD2264074.1"/>
    <property type="molecule type" value="Genomic_DNA"/>
</dbReference>
<proteinExistence type="predicted"/>
<name>A0ABW5DW88_9PROT</name>
<dbReference type="RefSeq" id="WP_379877114.1">
    <property type="nucleotide sequence ID" value="NZ_JBHUIP010000012.1"/>
</dbReference>
<dbReference type="Proteomes" id="UP001597295">
    <property type="component" value="Unassembled WGS sequence"/>
</dbReference>
<dbReference type="Pfam" id="PF01650">
    <property type="entry name" value="Peptidase_C13"/>
    <property type="match status" value="1"/>
</dbReference>
<reference evidence="3" key="1">
    <citation type="journal article" date="2019" name="Int. J. Syst. Evol. Microbiol.">
        <title>The Global Catalogue of Microorganisms (GCM) 10K type strain sequencing project: providing services to taxonomists for standard genome sequencing and annotation.</title>
        <authorList>
            <consortium name="The Broad Institute Genomics Platform"/>
            <consortium name="The Broad Institute Genome Sequencing Center for Infectious Disease"/>
            <person name="Wu L."/>
            <person name="Ma J."/>
        </authorList>
    </citation>
    <scope>NUCLEOTIDE SEQUENCE [LARGE SCALE GENOMIC DNA]</scope>
    <source>
        <strain evidence="3">CGMCC 1.19062</strain>
    </source>
</reference>
<dbReference type="Gene3D" id="3.40.50.1460">
    <property type="match status" value="1"/>
</dbReference>
<gene>
    <name evidence="2" type="ORF">ACFSM5_14325</name>
</gene>
<comment type="caution">
    <text evidence="2">The sequence shown here is derived from an EMBL/GenBank/DDBJ whole genome shotgun (WGS) entry which is preliminary data.</text>
</comment>
<accession>A0ABW5DW88</accession>
<feature type="signal peptide" evidence="1">
    <location>
        <begin position="1"/>
        <end position="25"/>
    </location>
</feature>
<dbReference type="InterPro" id="IPR001096">
    <property type="entry name" value="Peptidase_C13"/>
</dbReference>
<keyword evidence="3" id="KW-1185">Reference proteome</keyword>
<evidence type="ECO:0000313" key="3">
    <source>
        <dbReference type="Proteomes" id="UP001597295"/>
    </source>
</evidence>
<evidence type="ECO:0000313" key="2">
    <source>
        <dbReference type="EMBL" id="MFD2264074.1"/>
    </source>
</evidence>